<keyword evidence="1" id="KW-0812">Transmembrane</keyword>
<dbReference type="EMBL" id="JACHGT010000008">
    <property type="protein sequence ID" value="MBB6036321.1"/>
    <property type="molecule type" value="Genomic_DNA"/>
</dbReference>
<keyword evidence="1" id="KW-1133">Transmembrane helix</keyword>
<evidence type="ECO:0000313" key="3">
    <source>
        <dbReference type="Proteomes" id="UP000548476"/>
    </source>
</evidence>
<reference evidence="2 3" key="1">
    <citation type="submission" date="2020-08" db="EMBL/GenBank/DDBJ databases">
        <title>Genomic Encyclopedia of Type Strains, Phase IV (KMG-IV): sequencing the most valuable type-strain genomes for metagenomic binning, comparative biology and taxonomic classification.</title>
        <authorList>
            <person name="Goeker M."/>
        </authorList>
    </citation>
    <scope>NUCLEOTIDE SEQUENCE [LARGE SCALE GENOMIC DNA]</scope>
    <source>
        <strain evidence="2 3">YIM 65646</strain>
    </source>
</reference>
<comment type="caution">
    <text evidence="2">The sequence shown here is derived from an EMBL/GenBank/DDBJ whole genome shotgun (WGS) entry which is preliminary data.</text>
</comment>
<evidence type="ECO:0000256" key="1">
    <source>
        <dbReference type="SAM" id="Phobius"/>
    </source>
</evidence>
<evidence type="ECO:0000313" key="2">
    <source>
        <dbReference type="EMBL" id="MBB6036321.1"/>
    </source>
</evidence>
<organism evidence="2 3">
    <name type="scientific">Phytomonospora endophytica</name>
    <dbReference type="NCBI Taxonomy" id="714109"/>
    <lineage>
        <taxon>Bacteria</taxon>
        <taxon>Bacillati</taxon>
        <taxon>Actinomycetota</taxon>
        <taxon>Actinomycetes</taxon>
        <taxon>Micromonosporales</taxon>
        <taxon>Micromonosporaceae</taxon>
        <taxon>Phytomonospora</taxon>
    </lineage>
</organism>
<feature type="transmembrane region" description="Helical" evidence="1">
    <location>
        <begin position="231"/>
        <end position="255"/>
    </location>
</feature>
<gene>
    <name evidence="2" type="ORF">HNR73_004189</name>
</gene>
<dbReference type="Proteomes" id="UP000548476">
    <property type="component" value="Unassembled WGS sequence"/>
</dbReference>
<proteinExistence type="predicted"/>
<feature type="transmembrane region" description="Helical" evidence="1">
    <location>
        <begin position="99"/>
        <end position="123"/>
    </location>
</feature>
<feature type="transmembrane region" description="Helical" evidence="1">
    <location>
        <begin position="12"/>
        <end position="36"/>
    </location>
</feature>
<dbReference type="RefSeq" id="WP_184789147.1">
    <property type="nucleotide sequence ID" value="NZ_BONT01000046.1"/>
</dbReference>
<keyword evidence="1" id="KW-0472">Membrane</keyword>
<feature type="transmembrane region" description="Helical" evidence="1">
    <location>
        <begin position="143"/>
        <end position="165"/>
    </location>
</feature>
<feature type="transmembrane region" description="Helical" evidence="1">
    <location>
        <begin position="172"/>
        <end position="192"/>
    </location>
</feature>
<name>A0A841FG65_9ACTN</name>
<sequence length="262" mass="26532">MIRSELRRLLATRLSWAIVLAPAAIGLGLVGLMALTGPENFQPPMPGLDTADGVRLLLGVLGLSAFVPAAIGTLAMTAEYRHRTIDATFLHSPRRGRVLGAKLVVHAGAGVVYGLILAVTSAVSLYGAAAVRGTELGLPPGEVLGVLAGIGAAMAVYLVIGVGVGAVLHHQIAALAVVVGYLYAGETALLMIPGVNGAYPLLPGGATSALTRFTYISDSLSEQLGTTAVSLLSPLLGAVVLLGYAALAAGAAMLAPMRRDVV</sequence>
<dbReference type="AlphaFoldDB" id="A0A841FG65"/>
<protein>
    <submittedName>
        <fullName evidence="2">ABC-type transport system involved in multi-copper enzyme maturation permease subunit</fullName>
    </submittedName>
</protein>
<feature type="transmembrane region" description="Helical" evidence="1">
    <location>
        <begin position="56"/>
        <end position="78"/>
    </location>
</feature>
<accession>A0A841FG65</accession>
<keyword evidence="3" id="KW-1185">Reference proteome</keyword>